<sequence>MPSTTDNSYYHYTTSKHININDLDMEYDNEEIFELEDTDSISDASTISSINSIHQESPLLSSTYYQQYNSSEENVDLLYECCICKQKMSNDTLHDCLSTISGEKPDIVIQSNNELIQTNYRKWLFNITPNVPF</sequence>
<dbReference type="InParanoid" id="G3AQJ2"/>
<dbReference type="EMBL" id="GL996503">
    <property type="protein sequence ID" value="EGW31539.1"/>
    <property type="molecule type" value="Genomic_DNA"/>
</dbReference>
<gene>
    <name evidence="1" type="ORF">SPAPADRAFT_62134</name>
</gene>
<dbReference type="HOGENOM" id="CLU_1907998_0_0_1"/>
<evidence type="ECO:0000313" key="1">
    <source>
        <dbReference type="EMBL" id="EGW31539.1"/>
    </source>
</evidence>
<protein>
    <submittedName>
        <fullName evidence="1">Uncharacterized protein</fullName>
    </submittedName>
</protein>
<organism evidence="2">
    <name type="scientific">Spathaspora passalidarum (strain NRRL Y-27907 / 11-Y1)</name>
    <dbReference type="NCBI Taxonomy" id="619300"/>
    <lineage>
        <taxon>Eukaryota</taxon>
        <taxon>Fungi</taxon>
        <taxon>Dikarya</taxon>
        <taxon>Ascomycota</taxon>
        <taxon>Saccharomycotina</taxon>
        <taxon>Pichiomycetes</taxon>
        <taxon>Debaryomycetaceae</taxon>
        <taxon>Spathaspora</taxon>
    </lineage>
</organism>
<keyword evidence="2" id="KW-1185">Reference proteome</keyword>
<dbReference type="AlphaFoldDB" id="G3AQJ2"/>
<dbReference type="OrthoDB" id="4077708at2759"/>
<reference evidence="1 2" key="1">
    <citation type="journal article" date="2011" name="Proc. Natl. Acad. Sci. U.S.A.">
        <title>Comparative genomics of xylose-fermenting fungi for enhanced biofuel production.</title>
        <authorList>
            <person name="Wohlbach D.J."/>
            <person name="Kuo A."/>
            <person name="Sato T.K."/>
            <person name="Potts K.M."/>
            <person name="Salamov A.A."/>
            <person name="LaButti K.M."/>
            <person name="Sun H."/>
            <person name="Clum A."/>
            <person name="Pangilinan J.L."/>
            <person name="Lindquist E.A."/>
            <person name="Lucas S."/>
            <person name="Lapidus A."/>
            <person name="Jin M."/>
            <person name="Gunawan C."/>
            <person name="Balan V."/>
            <person name="Dale B.E."/>
            <person name="Jeffries T.W."/>
            <person name="Zinkel R."/>
            <person name="Barry K.W."/>
            <person name="Grigoriev I.V."/>
            <person name="Gasch A.P."/>
        </authorList>
    </citation>
    <scope>NUCLEOTIDE SEQUENCE [LARGE SCALE GENOMIC DNA]</scope>
    <source>
        <strain evidence="2">NRRL Y-27907 / 11-Y1</strain>
    </source>
</reference>
<dbReference type="Proteomes" id="UP000000709">
    <property type="component" value="Unassembled WGS sequence"/>
</dbReference>
<dbReference type="KEGG" id="spaa:SPAPADRAFT_62134"/>
<accession>G3AQJ2</accession>
<name>G3AQJ2_SPAPN</name>
<dbReference type="RefSeq" id="XP_007376317.1">
    <property type="nucleotide sequence ID" value="XM_007376255.1"/>
</dbReference>
<evidence type="ECO:0000313" key="2">
    <source>
        <dbReference type="Proteomes" id="UP000000709"/>
    </source>
</evidence>
<dbReference type="OMA" id="YECAFCK"/>
<proteinExistence type="predicted"/>
<dbReference type="GeneID" id="18874195"/>
<dbReference type="eggNOG" id="ENOG502RJ95">
    <property type="taxonomic scope" value="Eukaryota"/>
</dbReference>